<gene>
    <name evidence="3" type="ORF">ASU35_05825</name>
</gene>
<accession>A0A0V8QI97</accession>
<dbReference type="InterPro" id="IPR000160">
    <property type="entry name" value="GGDEF_dom"/>
</dbReference>
<sequence>MEYNIWFDISGILVLMVILISFYIENNVPVIQYQYFKRMVWIVLLSVIADLLIGLWGNHLTQVTAVFPIEVSEILHVVYFATKNATPPAFLLYVLSVMNIREKTIKGILILLIPAAIVEALIFFSPVTNLIFYIDSAGAYHRGPALPFAYVIAGAYMVFTLALMITYHKLASAFQSGTFGIFIMMAIITVILQGIFPTFLVEGFGMAIGLLACSLAIQKPEEILDGATGFLNKKVFSDLCRARFKEKSSFAVLVIVLENYDILEKSYGINNIEKLVSEVAVYLKRFQGIRGCRISEDKFCLLENKADVKTLEDAIELIDRRFKNAWKVSEYNVVLESCCCMIHCPQDASDFQELMDLIGAVANLGREENRHLIQLKEIDLEAFFRQCKIEKLVKEAVERNLLEVVYQPIYSPKKNRFSSAEALIRMRDEELGNISPAEFIPIAEKNGAIIKIGKYVMDTVCRFMAEHDLKKYGIEYIEVNVSAVECMQEDMVECVMHHIACHDLEPRQINLEITETAISILPESINEKMERLLKEGVTFSLDDYGTGYSNLSRLAALPIEIVKVDKTIVQAAFESEKMKVILDNTLEMLGGLKRKVLVEGVEKKEQADYLIEKGCDYIQGYYYAKPMSADDFLKLIEKQV</sequence>
<keyword evidence="1" id="KW-1133">Transmembrane helix</keyword>
<dbReference type="InterPro" id="IPR001633">
    <property type="entry name" value="EAL_dom"/>
</dbReference>
<feature type="transmembrane region" description="Helical" evidence="1">
    <location>
        <begin position="77"/>
        <end position="96"/>
    </location>
</feature>
<dbReference type="PANTHER" id="PTHR33121">
    <property type="entry name" value="CYCLIC DI-GMP PHOSPHODIESTERASE PDEF"/>
    <property type="match status" value="1"/>
</dbReference>
<reference evidence="3 4" key="1">
    <citation type="submission" date="2015-11" db="EMBL/GenBank/DDBJ databases">
        <title>Butyribacter intestini gen. nov., sp. nov., a butyric acid-producing bacterium of the family Lachnospiraceae isolated from the human faeces.</title>
        <authorList>
            <person name="Zou Y."/>
            <person name="Xue W."/>
            <person name="Luo G."/>
            <person name="Lv M."/>
        </authorList>
    </citation>
    <scope>NUCLEOTIDE SEQUENCE [LARGE SCALE GENOMIC DNA]</scope>
    <source>
        <strain evidence="3 4">ACET-33324</strain>
    </source>
</reference>
<dbReference type="SMART" id="SM00052">
    <property type="entry name" value="EAL"/>
    <property type="match status" value="1"/>
</dbReference>
<evidence type="ECO:0000259" key="2">
    <source>
        <dbReference type="PROSITE" id="PS50883"/>
    </source>
</evidence>
<dbReference type="InterPro" id="IPR043128">
    <property type="entry name" value="Rev_trsase/Diguanyl_cyclase"/>
</dbReference>
<dbReference type="Gene3D" id="3.30.70.270">
    <property type="match status" value="1"/>
</dbReference>
<feature type="transmembrane region" description="Helical" evidence="1">
    <location>
        <begin position="36"/>
        <end position="57"/>
    </location>
</feature>
<evidence type="ECO:0000313" key="4">
    <source>
        <dbReference type="Proteomes" id="UP000054874"/>
    </source>
</evidence>
<dbReference type="CDD" id="cd01948">
    <property type="entry name" value="EAL"/>
    <property type="match status" value="1"/>
</dbReference>
<dbReference type="STRING" id="290052.ASU35_05825"/>
<dbReference type="OrthoDB" id="9762141at2"/>
<evidence type="ECO:0000256" key="1">
    <source>
        <dbReference type="SAM" id="Phobius"/>
    </source>
</evidence>
<name>A0A0V8QI97_9FIRM</name>
<dbReference type="Gene3D" id="3.20.20.450">
    <property type="entry name" value="EAL domain"/>
    <property type="match status" value="1"/>
</dbReference>
<keyword evidence="1" id="KW-0472">Membrane</keyword>
<feature type="transmembrane region" description="Helical" evidence="1">
    <location>
        <begin position="179"/>
        <end position="212"/>
    </location>
</feature>
<feature type="transmembrane region" description="Helical" evidence="1">
    <location>
        <begin position="108"/>
        <end position="134"/>
    </location>
</feature>
<dbReference type="RefSeq" id="WP_058351473.1">
    <property type="nucleotide sequence ID" value="NZ_CABMMD010000024.1"/>
</dbReference>
<dbReference type="EMBL" id="LNAM01000024">
    <property type="protein sequence ID" value="KSV60272.1"/>
    <property type="molecule type" value="Genomic_DNA"/>
</dbReference>
<protein>
    <recommendedName>
        <fullName evidence="2">EAL domain-containing protein</fullName>
    </recommendedName>
</protein>
<keyword evidence="4" id="KW-1185">Reference proteome</keyword>
<dbReference type="PANTHER" id="PTHR33121:SF71">
    <property type="entry name" value="OXYGEN SENSOR PROTEIN DOSP"/>
    <property type="match status" value="1"/>
</dbReference>
<dbReference type="PROSITE" id="PS50883">
    <property type="entry name" value="EAL"/>
    <property type="match status" value="1"/>
</dbReference>
<dbReference type="SUPFAM" id="SSF141868">
    <property type="entry name" value="EAL domain-like"/>
    <property type="match status" value="1"/>
</dbReference>
<feature type="transmembrane region" description="Helical" evidence="1">
    <location>
        <begin position="6"/>
        <end position="24"/>
    </location>
</feature>
<dbReference type="Pfam" id="PF00990">
    <property type="entry name" value="GGDEF"/>
    <property type="match status" value="1"/>
</dbReference>
<dbReference type="Pfam" id="PF00563">
    <property type="entry name" value="EAL"/>
    <property type="match status" value="1"/>
</dbReference>
<dbReference type="Proteomes" id="UP000054874">
    <property type="component" value="Unassembled WGS sequence"/>
</dbReference>
<organism evidence="3 4">
    <name type="scientific">Acetivibrio ethanolgignens</name>
    <dbReference type="NCBI Taxonomy" id="290052"/>
    <lineage>
        <taxon>Bacteria</taxon>
        <taxon>Bacillati</taxon>
        <taxon>Bacillota</taxon>
        <taxon>Clostridia</taxon>
        <taxon>Eubacteriales</taxon>
        <taxon>Oscillospiraceae</taxon>
        <taxon>Acetivibrio</taxon>
    </lineage>
</organism>
<dbReference type="SUPFAM" id="SSF55073">
    <property type="entry name" value="Nucleotide cyclase"/>
    <property type="match status" value="1"/>
</dbReference>
<dbReference type="InterPro" id="IPR035919">
    <property type="entry name" value="EAL_sf"/>
</dbReference>
<dbReference type="AlphaFoldDB" id="A0A0V8QI97"/>
<dbReference type="InterPro" id="IPR050706">
    <property type="entry name" value="Cyclic-di-GMP_PDE-like"/>
</dbReference>
<evidence type="ECO:0000313" key="3">
    <source>
        <dbReference type="EMBL" id="KSV60272.1"/>
    </source>
</evidence>
<dbReference type="InterPro" id="IPR029787">
    <property type="entry name" value="Nucleotide_cyclase"/>
</dbReference>
<feature type="transmembrane region" description="Helical" evidence="1">
    <location>
        <begin position="146"/>
        <end position="167"/>
    </location>
</feature>
<dbReference type="GO" id="GO:0071111">
    <property type="term" value="F:cyclic-guanylate-specific phosphodiesterase activity"/>
    <property type="evidence" value="ECO:0007669"/>
    <property type="project" value="InterPro"/>
</dbReference>
<feature type="domain" description="EAL" evidence="2">
    <location>
        <begin position="386"/>
        <end position="640"/>
    </location>
</feature>
<keyword evidence="1" id="KW-0812">Transmembrane</keyword>
<proteinExistence type="predicted"/>
<comment type="caution">
    <text evidence="3">The sequence shown here is derived from an EMBL/GenBank/DDBJ whole genome shotgun (WGS) entry which is preliminary data.</text>
</comment>